<dbReference type="Proteomes" id="UP001145114">
    <property type="component" value="Unassembled WGS sequence"/>
</dbReference>
<sequence>LTKITPAFRSYRQAAFAGWFGPIGVGAVFFCELALEEAENDGPHNSRGIQVIRPVVFFLVLSSVIVHGITVPLLLIGKAVHTRTMSISSNNVLSQVVSRLSFANSREPNFQEHTIQISEPPVNMHKPGPVGGGQVNDSHSAIFNIPFERTITIDEAPRVSRHEVDFHNGSYDDGMLGMSRSDGEAKISHNSSHETTLNNVSGEPNSSMKQGRFLPPHMHNSNLDRQQRRWSTAAENYSGHGNVFFEGQQLPMHSRSMSQLHSTTLSPLVALRADQERAKSSPSVQGGRELRQQNSRRSDEIVELPNGELALYDDPYDLESERAFMENRYIENPIRIINRWVSNRAGHIRGLFLRRGNPRHTDNNNNSNNSGRPT</sequence>
<evidence type="ECO:0000313" key="1">
    <source>
        <dbReference type="EMBL" id="KAJ1673308.1"/>
    </source>
</evidence>
<evidence type="ECO:0000313" key="2">
    <source>
        <dbReference type="Proteomes" id="UP001145114"/>
    </source>
</evidence>
<proteinExistence type="predicted"/>
<comment type="caution">
    <text evidence="1">The sequence shown here is derived from an EMBL/GenBank/DDBJ whole genome shotgun (WGS) entry which is preliminary data.</text>
</comment>
<protein>
    <submittedName>
        <fullName evidence="1">Na+/H+ antiporter</fullName>
    </submittedName>
</protein>
<organism evidence="1 2">
    <name type="scientific">Spiromyces aspiralis</name>
    <dbReference type="NCBI Taxonomy" id="68401"/>
    <lineage>
        <taxon>Eukaryota</taxon>
        <taxon>Fungi</taxon>
        <taxon>Fungi incertae sedis</taxon>
        <taxon>Zoopagomycota</taxon>
        <taxon>Kickxellomycotina</taxon>
        <taxon>Kickxellomycetes</taxon>
        <taxon>Kickxellales</taxon>
        <taxon>Kickxellaceae</taxon>
        <taxon>Spiromyces</taxon>
    </lineage>
</organism>
<name>A0ACC1HC74_9FUNG</name>
<feature type="non-terminal residue" evidence="1">
    <location>
        <position position="1"/>
    </location>
</feature>
<gene>
    <name evidence="1" type="primary">CNH1_3</name>
    <name evidence="1" type="ORF">EV182_005490</name>
</gene>
<accession>A0ACC1HC74</accession>
<reference evidence="1" key="1">
    <citation type="submission" date="2022-06" db="EMBL/GenBank/DDBJ databases">
        <title>Phylogenomic reconstructions and comparative analyses of Kickxellomycotina fungi.</title>
        <authorList>
            <person name="Reynolds N.K."/>
            <person name="Stajich J.E."/>
            <person name="Barry K."/>
            <person name="Grigoriev I.V."/>
            <person name="Crous P."/>
            <person name="Smith M.E."/>
        </authorList>
    </citation>
    <scope>NUCLEOTIDE SEQUENCE</scope>
    <source>
        <strain evidence="1">RSA 2271</strain>
    </source>
</reference>
<dbReference type="EMBL" id="JAMZIH010007118">
    <property type="protein sequence ID" value="KAJ1673308.1"/>
    <property type="molecule type" value="Genomic_DNA"/>
</dbReference>
<keyword evidence="2" id="KW-1185">Reference proteome</keyword>